<evidence type="ECO:0000259" key="2">
    <source>
        <dbReference type="Pfam" id="PF00884"/>
    </source>
</evidence>
<feature type="transmembrane region" description="Helical" evidence="1">
    <location>
        <begin position="101"/>
        <end position="121"/>
    </location>
</feature>
<dbReference type="Proteomes" id="UP001165653">
    <property type="component" value="Unassembled WGS sequence"/>
</dbReference>
<feature type="transmembrane region" description="Helical" evidence="1">
    <location>
        <begin position="21"/>
        <end position="38"/>
    </location>
</feature>
<keyword evidence="4" id="KW-1185">Reference proteome</keyword>
<evidence type="ECO:0000313" key="3">
    <source>
        <dbReference type="EMBL" id="MCW1915513.1"/>
    </source>
</evidence>
<protein>
    <submittedName>
        <fullName evidence="3">Sulfatase</fullName>
    </submittedName>
</protein>
<dbReference type="EMBL" id="JAPDDR010000009">
    <property type="protein sequence ID" value="MCW1915513.1"/>
    <property type="molecule type" value="Genomic_DNA"/>
</dbReference>
<dbReference type="PANTHER" id="PTHR43751:SF3">
    <property type="entry name" value="SULFATASE N-TERMINAL DOMAIN-CONTAINING PROTEIN"/>
    <property type="match status" value="1"/>
</dbReference>
<feature type="domain" description="Sulfatase N-terminal" evidence="2">
    <location>
        <begin position="219"/>
        <end position="575"/>
    </location>
</feature>
<reference evidence="3" key="1">
    <citation type="submission" date="2022-10" db="EMBL/GenBank/DDBJ databases">
        <title>Luteolibacter sp. GHJ8, whole genome shotgun sequencing project.</title>
        <authorList>
            <person name="Zhao G."/>
            <person name="Shen L."/>
        </authorList>
    </citation>
    <scope>NUCLEOTIDE SEQUENCE</scope>
    <source>
        <strain evidence="3">GHJ8</strain>
    </source>
</reference>
<evidence type="ECO:0000313" key="4">
    <source>
        <dbReference type="Proteomes" id="UP001165653"/>
    </source>
</evidence>
<dbReference type="Gene3D" id="3.30.1120.10">
    <property type="match status" value="1"/>
</dbReference>
<comment type="caution">
    <text evidence="3">The sequence shown here is derived from an EMBL/GenBank/DDBJ whole genome shotgun (WGS) entry which is preliminary data.</text>
</comment>
<dbReference type="InterPro" id="IPR000917">
    <property type="entry name" value="Sulfatase_N"/>
</dbReference>
<sequence>MTRDSSSAPAWRPLLRGAGTGIAFFLAWLYARALWTLANSTGGMDNKFSKLAREDYLSFLIGQNLIVLVAYLLLWIAALFLIVPPLAAIVRRSPWRGRGSIAIPALLLAMLLHEYFMLRLIQSRPYFLSEGQFGSWFYGILQAPPEAWRPGINRALFSILPWVVLMLSGCWWIWALRAKPRLRLIATSLALLALASIGIASIPRQVEVQAKQAQDRPMNIIVIASDSLRGDRLGYSGYRPRRTDGVAAAGVSPNIDAWARDAVRFERCYVPMASTLESAVSVMSSTYPHTNRIRHMYPDRETVEASGKVIQPIAQVLKEKGYDTAAIGDWCAGFYEMMPLGFEDISVSSFDNFRIYMSQAVFMAHFVVPLYFDNRLGYEIFPQVGSFAQFVTPEVVTRRVEDKLAEQAKSGRPFFWHVFYSCNHLPYRCAEPYNTMFTDPAYQGKNKTGVDFDIDEFVSGTALEDKMGALPDADIRQIRALYDGCTRQFDDCFGRIREALRRHGMEDNTIVVVTADHGDDLYEPGVTLTHGLGFNGGDHCFHIPLAIRVPGIYPASIAEQVRSIDLSPTLLDLVNTARPASWEGQSLAGWMRGTGKPQDLPYFGETSFPFIQFKVPGVERPHLPPMDELTTIEPAFNHQFVMKKEYDEPVRIAKQRCLRTRDWKVVCTPCSEGDRHFGLFHLAEDPDCRRDLSTERPEVLAPMEKALTRWIDDHRETPVSEIFPQGEP</sequence>
<dbReference type="CDD" id="cd16148">
    <property type="entry name" value="sulfatase_like"/>
    <property type="match status" value="1"/>
</dbReference>
<gene>
    <name evidence="3" type="ORF">OJ996_18145</name>
</gene>
<proteinExistence type="predicted"/>
<keyword evidence="1" id="KW-0472">Membrane</keyword>
<keyword evidence="1" id="KW-0812">Transmembrane</keyword>
<accession>A0ABT3G6Q1</accession>
<dbReference type="Gene3D" id="3.40.720.10">
    <property type="entry name" value="Alkaline Phosphatase, subunit A"/>
    <property type="match status" value="1"/>
</dbReference>
<evidence type="ECO:0000256" key="1">
    <source>
        <dbReference type="SAM" id="Phobius"/>
    </source>
</evidence>
<keyword evidence="1" id="KW-1133">Transmembrane helix</keyword>
<feature type="transmembrane region" description="Helical" evidence="1">
    <location>
        <begin position="182"/>
        <end position="202"/>
    </location>
</feature>
<feature type="transmembrane region" description="Helical" evidence="1">
    <location>
        <begin position="155"/>
        <end position="175"/>
    </location>
</feature>
<dbReference type="Pfam" id="PF00884">
    <property type="entry name" value="Sulfatase"/>
    <property type="match status" value="1"/>
</dbReference>
<name>A0ABT3G6Q1_9BACT</name>
<feature type="transmembrane region" description="Helical" evidence="1">
    <location>
        <begin position="65"/>
        <end position="89"/>
    </location>
</feature>
<dbReference type="SUPFAM" id="SSF53649">
    <property type="entry name" value="Alkaline phosphatase-like"/>
    <property type="match status" value="1"/>
</dbReference>
<dbReference type="PANTHER" id="PTHR43751">
    <property type="entry name" value="SULFATASE"/>
    <property type="match status" value="1"/>
</dbReference>
<organism evidence="3 4">
    <name type="scientific">Luteolibacter rhizosphaerae</name>
    <dbReference type="NCBI Taxonomy" id="2989719"/>
    <lineage>
        <taxon>Bacteria</taxon>
        <taxon>Pseudomonadati</taxon>
        <taxon>Verrucomicrobiota</taxon>
        <taxon>Verrucomicrobiia</taxon>
        <taxon>Verrucomicrobiales</taxon>
        <taxon>Verrucomicrobiaceae</taxon>
        <taxon>Luteolibacter</taxon>
    </lineage>
</organism>
<dbReference type="RefSeq" id="WP_264515063.1">
    <property type="nucleotide sequence ID" value="NZ_JAPDDR010000009.1"/>
</dbReference>
<dbReference type="InterPro" id="IPR052701">
    <property type="entry name" value="GAG_Ulvan_Degrading_Sulfatases"/>
</dbReference>
<dbReference type="InterPro" id="IPR017850">
    <property type="entry name" value="Alkaline_phosphatase_core_sf"/>
</dbReference>